<accession>A0ACC1P0Z7</accession>
<proteinExistence type="predicted"/>
<gene>
    <name evidence="1" type="ORF">NUW54_g10170</name>
</gene>
<dbReference type="Proteomes" id="UP001144978">
    <property type="component" value="Unassembled WGS sequence"/>
</dbReference>
<keyword evidence="2" id="KW-1185">Reference proteome</keyword>
<name>A0ACC1P0Z7_9APHY</name>
<evidence type="ECO:0000313" key="2">
    <source>
        <dbReference type="Proteomes" id="UP001144978"/>
    </source>
</evidence>
<reference evidence="1" key="1">
    <citation type="submission" date="2022-08" db="EMBL/GenBank/DDBJ databases">
        <title>Genome Sequence of Pycnoporus sanguineus.</title>
        <authorList>
            <person name="Buettner E."/>
        </authorList>
    </citation>
    <scope>NUCLEOTIDE SEQUENCE</scope>
    <source>
        <strain evidence="1">CG-C14</strain>
    </source>
</reference>
<comment type="caution">
    <text evidence="1">The sequence shown here is derived from an EMBL/GenBank/DDBJ whole genome shotgun (WGS) entry which is preliminary data.</text>
</comment>
<protein>
    <submittedName>
        <fullName evidence="1">Uncharacterized protein</fullName>
    </submittedName>
</protein>
<evidence type="ECO:0000313" key="1">
    <source>
        <dbReference type="EMBL" id="KAJ2985375.1"/>
    </source>
</evidence>
<organism evidence="1 2">
    <name type="scientific">Trametes sanguinea</name>
    <dbReference type="NCBI Taxonomy" id="158606"/>
    <lineage>
        <taxon>Eukaryota</taxon>
        <taxon>Fungi</taxon>
        <taxon>Dikarya</taxon>
        <taxon>Basidiomycota</taxon>
        <taxon>Agaricomycotina</taxon>
        <taxon>Agaricomycetes</taxon>
        <taxon>Polyporales</taxon>
        <taxon>Polyporaceae</taxon>
        <taxon>Trametes</taxon>
    </lineage>
</organism>
<dbReference type="EMBL" id="JANSHE010003596">
    <property type="protein sequence ID" value="KAJ2985375.1"/>
    <property type="molecule type" value="Genomic_DNA"/>
</dbReference>
<sequence length="271" mass="29955">MAGSIQVDKHTFETFCCLFSMGGDRRKLLRWNDFVQAMTRLNFKYSPQAGGGSGRVFEPTTLGVGRKLVWDEPHGRKRGRKGAFTRVTQAALAKKAGHLVWLGQDDVCARLLQLSGAFALFSSRQEVGESGRRWRRSAGDVLAPDEQPAGAERLNGGHSAGTQRAYSYVFCESQKRLPINSKVPQWYQPPPAHPRSLRLPSRRSPKTRTYADLGVRGPVIVGVFALAMFILFVYIAPLTYGTPGLDGHSVNARRLLSSWTLHFAAKPTDGL</sequence>